<dbReference type="Gene3D" id="3.40.630.30">
    <property type="match status" value="1"/>
</dbReference>
<keyword evidence="3" id="KW-1185">Reference proteome</keyword>
<dbReference type="SUPFAM" id="SSF55729">
    <property type="entry name" value="Acyl-CoA N-acyltransferases (Nat)"/>
    <property type="match status" value="1"/>
</dbReference>
<evidence type="ECO:0000313" key="3">
    <source>
        <dbReference type="Proteomes" id="UP001458946"/>
    </source>
</evidence>
<evidence type="ECO:0000259" key="1">
    <source>
        <dbReference type="PROSITE" id="PS51186"/>
    </source>
</evidence>
<feature type="domain" description="N-acetyltransferase" evidence="1">
    <location>
        <begin position="4"/>
        <end position="212"/>
    </location>
</feature>
<dbReference type="RefSeq" id="WP_353543363.1">
    <property type="nucleotide sequence ID" value="NZ_BAABRN010000048.1"/>
</dbReference>
<accession>A0ABP9VFH6</accession>
<evidence type="ECO:0000313" key="2">
    <source>
        <dbReference type="EMBL" id="GAA5503391.1"/>
    </source>
</evidence>
<sequence length="213" mass="24125">MTQPSFRPALPSDEERLGEIAYRTGFFGDSAARYFPDPHLFADLWVRPYLRGGGGASFVLEVNGRVEGYILGAVDQGRYTRALLKVLLCRVLPKLLGGDYKQPWRTLPYFIRAALFAGPHADWKLFPAHLHLNLLPDVRGKGYSRPLLERHLERLQELGVRGVQLSTTLENVAALHVYRKYGFQVVAAKRTALWTPWLGHRAVHVALAKTLRR</sequence>
<protein>
    <submittedName>
        <fullName evidence="2">Acetyltransferase OgpAT</fullName>
    </submittedName>
</protein>
<dbReference type="InterPro" id="IPR000182">
    <property type="entry name" value="GNAT_dom"/>
</dbReference>
<dbReference type="EMBL" id="BAABRN010000048">
    <property type="protein sequence ID" value="GAA5503391.1"/>
    <property type="molecule type" value="Genomic_DNA"/>
</dbReference>
<dbReference type="InterPro" id="IPR016181">
    <property type="entry name" value="Acyl_CoA_acyltransferase"/>
</dbReference>
<dbReference type="Pfam" id="PF00583">
    <property type="entry name" value="Acetyltransf_1"/>
    <property type="match status" value="1"/>
</dbReference>
<name>A0ABP9VFH6_9DEIO</name>
<reference evidence="2 3" key="1">
    <citation type="submission" date="2024-02" db="EMBL/GenBank/DDBJ databases">
        <title>Deinococcus xinjiangensis NBRC 107630.</title>
        <authorList>
            <person name="Ichikawa N."/>
            <person name="Katano-Makiyama Y."/>
            <person name="Hidaka K."/>
        </authorList>
    </citation>
    <scope>NUCLEOTIDE SEQUENCE [LARGE SCALE GENOMIC DNA]</scope>
    <source>
        <strain evidence="2 3">NBRC 107630</strain>
    </source>
</reference>
<gene>
    <name evidence="2" type="ORF">Dxin01_03148</name>
</gene>
<organism evidence="2 3">
    <name type="scientific">Deinococcus xinjiangensis</name>
    <dbReference type="NCBI Taxonomy" id="457454"/>
    <lineage>
        <taxon>Bacteria</taxon>
        <taxon>Thermotogati</taxon>
        <taxon>Deinococcota</taxon>
        <taxon>Deinococci</taxon>
        <taxon>Deinococcales</taxon>
        <taxon>Deinococcaceae</taxon>
        <taxon>Deinococcus</taxon>
    </lineage>
</organism>
<dbReference type="Proteomes" id="UP001458946">
    <property type="component" value="Unassembled WGS sequence"/>
</dbReference>
<comment type="caution">
    <text evidence="2">The sequence shown here is derived from an EMBL/GenBank/DDBJ whole genome shotgun (WGS) entry which is preliminary data.</text>
</comment>
<dbReference type="PROSITE" id="PS51186">
    <property type="entry name" value="GNAT"/>
    <property type="match status" value="1"/>
</dbReference>
<proteinExistence type="predicted"/>